<keyword evidence="1" id="KW-0472">Membrane</keyword>
<name>A0A930MYY8_9BACT</name>
<dbReference type="EMBL" id="JABZSJ010000014">
    <property type="protein sequence ID" value="MBF1384026.1"/>
    <property type="molecule type" value="Genomic_DNA"/>
</dbReference>
<organism evidence="2 3">
    <name type="scientific">Prevotella aurantiaca</name>
    <dbReference type="NCBI Taxonomy" id="596085"/>
    <lineage>
        <taxon>Bacteria</taxon>
        <taxon>Pseudomonadati</taxon>
        <taxon>Bacteroidota</taxon>
        <taxon>Bacteroidia</taxon>
        <taxon>Bacteroidales</taxon>
        <taxon>Prevotellaceae</taxon>
        <taxon>Prevotella</taxon>
    </lineage>
</organism>
<keyword evidence="1" id="KW-1133">Transmembrane helix</keyword>
<reference evidence="2" key="1">
    <citation type="submission" date="2020-04" db="EMBL/GenBank/DDBJ databases">
        <title>Deep metagenomics examines the oral microbiome during advanced dental caries in children, revealing novel taxa and co-occurrences with host molecules.</title>
        <authorList>
            <person name="Baker J.L."/>
            <person name="Morton J.T."/>
            <person name="Dinis M."/>
            <person name="Alvarez R."/>
            <person name="Tran N.C."/>
            <person name="Knight R."/>
            <person name="Edlund A."/>
        </authorList>
    </citation>
    <scope>NUCLEOTIDE SEQUENCE</scope>
    <source>
        <strain evidence="2">JCVI_44_bin.5</strain>
    </source>
</reference>
<dbReference type="AlphaFoldDB" id="A0A930MYY8"/>
<comment type="caution">
    <text evidence="2">The sequence shown here is derived from an EMBL/GenBank/DDBJ whole genome shotgun (WGS) entry which is preliminary data.</text>
</comment>
<proteinExistence type="predicted"/>
<gene>
    <name evidence="2" type="ORF">HXN26_04095</name>
</gene>
<feature type="transmembrane region" description="Helical" evidence="1">
    <location>
        <begin position="87"/>
        <end position="109"/>
    </location>
</feature>
<dbReference type="Proteomes" id="UP000771736">
    <property type="component" value="Unassembled WGS sequence"/>
</dbReference>
<keyword evidence="1" id="KW-0812">Transmembrane</keyword>
<evidence type="ECO:0000313" key="3">
    <source>
        <dbReference type="Proteomes" id="UP000771736"/>
    </source>
</evidence>
<protein>
    <submittedName>
        <fullName evidence="2">Uncharacterized protein</fullName>
    </submittedName>
</protein>
<evidence type="ECO:0000256" key="1">
    <source>
        <dbReference type="SAM" id="Phobius"/>
    </source>
</evidence>
<sequence length="129" mass="15082">MNEMLKKLLGDKFSRANNIAKSVRSLQRVPEKERPRIVKKAVFNIYVIGSIIILISLWLYFFGNEVSSIPIGNHLEGETFRSRKANLYLHLLVPVFIPLIFIFSIPLLIRNYIIKRIVDKEFPKDKKLQ</sequence>
<accession>A0A930MYY8</accession>
<dbReference type="RefSeq" id="WP_273158929.1">
    <property type="nucleotide sequence ID" value="NZ_JABZSJ010000014.1"/>
</dbReference>
<feature type="transmembrane region" description="Helical" evidence="1">
    <location>
        <begin position="41"/>
        <end position="61"/>
    </location>
</feature>
<evidence type="ECO:0000313" key="2">
    <source>
        <dbReference type="EMBL" id="MBF1384026.1"/>
    </source>
</evidence>